<comment type="similarity">
    <text evidence="2">Belongs to the CcmF/CycK/Ccl1/NrfE/CcsA family.</text>
</comment>
<evidence type="ECO:0000256" key="4">
    <source>
        <dbReference type="ARBA" id="ARBA00022519"/>
    </source>
</evidence>
<name>A1WWS4_HALHL</name>
<feature type="transmembrane region" description="Helical" evidence="10">
    <location>
        <begin position="249"/>
        <end position="266"/>
    </location>
</feature>
<dbReference type="PANTHER" id="PTHR43653:SF1">
    <property type="entry name" value="CYTOCHROME C-TYPE BIOGENESIS PROTEIN CCMF"/>
    <property type="match status" value="1"/>
</dbReference>
<dbReference type="PRINTS" id="PR01411">
    <property type="entry name" value="CCMFBIOGNSIS"/>
</dbReference>
<dbReference type="Proteomes" id="UP000000647">
    <property type="component" value="Chromosome"/>
</dbReference>
<feature type="transmembrane region" description="Helical" evidence="10">
    <location>
        <begin position="177"/>
        <end position="197"/>
    </location>
</feature>
<dbReference type="eggNOG" id="COG1138">
    <property type="taxonomic scope" value="Bacteria"/>
</dbReference>
<feature type="domain" description="Cytochrome c-type biogenesis protein CcmF C-terminal" evidence="12">
    <location>
        <begin position="315"/>
        <end position="641"/>
    </location>
</feature>
<dbReference type="AlphaFoldDB" id="A1WWS4"/>
<evidence type="ECO:0000256" key="8">
    <source>
        <dbReference type="ARBA" id="ARBA00023136"/>
    </source>
</evidence>
<dbReference type="STRING" id="349124.Hhal_1369"/>
<protein>
    <submittedName>
        <fullName evidence="13">Cytochrome c-type biogenesis protein CcmF</fullName>
    </submittedName>
</protein>
<feature type="domain" description="Cytochrome c assembly protein" evidence="11">
    <location>
        <begin position="89"/>
        <end position="295"/>
    </location>
</feature>
<feature type="transmembrane region" description="Helical" evidence="10">
    <location>
        <begin position="273"/>
        <end position="292"/>
    </location>
</feature>
<feature type="transmembrane region" description="Helical" evidence="10">
    <location>
        <begin position="312"/>
        <end position="331"/>
    </location>
</feature>
<feature type="transmembrane region" description="Helical" evidence="10">
    <location>
        <begin position="425"/>
        <end position="443"/>
    </location>
</feature>
<feature type="transmembrane region" description="Helical" evidence="10">
    <location>
        <begin position="6"/>
        <end position="30"/>
    </location>
</feature>
<dbReference type="GO" id="GO:0020037">
    <property type="term" value="F:heme binding"/>
    <property type="evidence" value="ECO:0007669"/>
    <property type="project" value="InterPro"/>
</dbReference>
<dbReference type="NCBIfam" id="TIGR00353">
    <property type="entry name" value="nrfE"/>
    <property type="match status" value="1"/>
</dbReference>
<evidence type="ECO:0000256" key="6">
    <source>
        <dbReference type="ARBA" id="ARBA00022748"/>
    </source>
</evidence>
<evidence type="ECO:0000259" key="12">
    <source>
        <dbReference type="Pfam" id="PF16327"/>
    </source>
</evidence>
<dbReference type="RefSeq" id="WP_011814158.1">
    <property type="nucleotide sequence ID" value="NC_008789.1"/>
</dbReference>
<keyword evidence="6" id="KW-0201">Cytochrome c-type biogenesis</keyword>
<dbReference type="InterPro" id="IPR003568">
    <property type="entry name" value="Cyt_c_biogenesis_CcmF"/>
</dbReference>
<dbReference type="GO" id="GO:0015232">
    <property type="term" value="F:heme transmembrane transporter activity"/>
    <property type="evidence" value="ECO:0007669"/>
    <property type="project" value="InterPro"/>
</dbReference>
<proteinExistence type="inferred from homology"/>
<accession>A1WWS4</accession>
<dbReference type="InterPro" id="IPR002541">
    <property type="entry name" value="Cyt_c_assembly"/>
</dbReference>
<keyword evidence="7 10" id="KW-1133">Transmembrane helix</keyword>
<dbReference type="InterPro" id="IPR003567">
    <property type="entry name" value="Cyt_c_biogenesis"/>
</dbReference>
<feature type="transmembrane region" description="Helical" evidence="10">
    <location>
        <begin position="121"/>
        <end position="142"/>
    </location>
</feature>
<evidence type="ECO:0000256" key="2">
    <source>
        <dbReference type="ARBA" id="ARBA00009186"/>
    </source>
</evidence>
<dbReference type="NCBIfam" id="NF007691">
    <property type="entry name" value="PRK10369.1"/>
    <property type="match status" value="1"/>
</dbReference>
<keyword evidence="14" id="KW-1185">Reference proteome</keyword>
<evidence type="ECO:0000256" key="7">
    <source>
        <dbReference type="ARBA" id="ARBA00022989"/>
    </source>
</evidence>
<organism evidence="13 14">
    <name type="scientific">Halorhodospira halophila (strain DSM 244 / SL1)</name>
    <name type="common">Ectothiorhodospira halophila (strain DSM 244 / SL1)</name>
    <dbReference type="NCBI Taxonomy" id="349124"/>
    <lineage>
        <taxon>Bacteria</taxon>
        <taxon>Pseudomonadati</taxon>
        <taxon>Pseudomonadota</taxon>
        <taxon>Gammaproteobacteria</taxon>
        <taxon>Chromatiales</taxon>
        <taxon>Ectothiorhodospiraceae</taxon>
        <taxon>Halorhodospira</taxon>
    </lineage>
</organism>
<reference evidence="13 14" key="2">
    <citation type="journal article" date="2013" name="Stand. Genomic Sci.">
        <title>Complete genome sequence of Halorhodospira halophila SL1.</title>
        <authorList>
            <person name="Challacombe J.F."/>
            <person name="Majid S."/>
            <person name="Deole R."/>
            <person name="Brettin T.S."/>
            <person name="Bruce D."/>
            <person name="Delano S.F."/>
            <person name="Detter J.C."/>
            <person name="Gleasner C.D."/>
            <person name="Han C.S."/>
            <person name="Misra M."/>
            <person name="Reitenga K.G."/>
            <person name="Mikhailova N."/>
            <person name="Woyke T."/>
            <person name="Pitluck S."/>
            <person name="Nolan M."/>
            <person name="Land M.L."/>
            <person name="Saunders E."/>
            <person name="Tapia R."/>
            <person name="Lapidus A."/>
            <person name="Ivanova N."/>
            <person name="Hoff W.D."/>
        </authorList>
    </citation>
    <scope>NUCLEOTIDE SEQUENCE [LARGE SCALE GENOMIC DNA]</scope>
    <source>
        <strain evidence="14">DSM 244 / SL1</strain>
    </source>
</reference>
<feature type="transmembrane region" description="Helical" evidence="10">
    <location>
        <begin position="96"/>
        <end position="114"/>
    </location>
</feature>
<evidence type="ECO:0000259" key="11">
    <source>
        <dbReference type="Pfam" id="PF01578"/>
    </source>
</evidence>
<dbReference type="PRINTS" id="PR01410">
    <property type="entry name" value="CCBIOGENESIS"/>
</dbReference>
<keyword evidence="8 10" id="KW-0472">Membrane</keyword>
<keyword evidence="3" id="KW-1003">Cell membrane</keyword>
<comment type="subcellular location">
    <subcellularLocation>
        <location evidence="1">Cell inner membrane</location>
        <topology evidence="1">Multi-pass membrane protein</topology>
    </subcellularLocation>
</comment>
<dbReference type="EMBL" id="CP000544">
    <property type="protein sequence ID" value="ABM62136.1"/>
    <property type="molecule type" value="Genomic_DNA"/>
</dbReference>
<dbReference type="HOGENOM" id="CLU_015041_3_0_6"/>
<feature type="transmembrane region" description="Helical" evidence="10">
    <location>
        <begin position="42"/>
        <end position="62"/>
    </location>
</feature>
<reference evidence="14" key="1">
    <citation type="submission" date="2006-12" db="EMBL/GenBank/DDBJ databases">
        <title>Complete sequence of Halorhodospira halophila SL1.</title>
        <authorList>
            <consortium name="US DOE Joint Genome Institute"/>
            <person name="Copeland A."/>
            <person name="Lucas S."/>
            <person name="Lapidus A."/>
            <person name="Barry K."/>
            <person name="Detter J.C."/>
            <person name="Glavina del Rio T."/>
            <person name="Hammon N."/>
            <person name="Israni S."/>
            <person name="Dalin E."/>
            <person name="Tice H."/>
            <person name="Pitluck S."/>
            <person name="Saunders E."/>
            <person name="Brettin T."/>
            <person name="Bruce D."/>
            <person name="Han C."/>
            <person name="Tapia R."/>
            <person name="Schmutz J."/>
            <person name="Larimer F."/>
            <person name="Land M."/>
            <person name="Hauser L."/>
            <person name="Kyrpides N."/>
            <person name="Mikhailova N."/>
            <person name="Hoff W."/>
            <person name="Richardson P."/>
        </authorList>
    </citation>
    <scope>NUCLEOTIDE SEQUENCE [LARGE SCALE GENOMIC DNA]</scope>
    <source>
        <strain evidence="14">DSM 244 / SL1</strain>
    </source>
</reference>
<dbReference type="KEGG" id="hha:Hhal_1369"/>
<keyword evidence="5 10" id="KW-0812">Transmembrane</keyword>
<keyword evidence="4" id="KW-0997">Cell inner membrane</keyword>
<gene>
    <name evidence="13" type="ordered locus">Hhal_1369</name>
</gene>
<feature type="transmembrane region" description="Helical" evidence="10">
    <location>
        <begin position="449"/>
        <end position="469"/>
    </location>
</feature>
<dbReference type="InterPro" id="IPR032523">
    <property type="entry name" value="CcmF_C"/>
</dbReference>
<evidence type="ECO:0000256" key="1">
    <source>
        <dbReference type="ARBA" id="ARBA00004429"/>
    </source>
</evidence>
<feature type="transmembrane region" description="Helical" evidence="10">
    <location>
        <begin position="619"/>
        <end position="639"/>
    </location>
</feature>
<evidence type="ECO:0000256" key="5">
    <source>
        <dbReference type="ARBA" id="ARBA00022692"/>
    </source>
</evidence>
<sequence length="674" mass="73352">MLGELGNFALILAFCLAVIQSILPLVGTATGDARLMNSGRSLAVGQFVFLLAAYLILTAAFVTNDFSIRYVAENSATAPPLVYKITGVWGGHEGSMLFWVLTLSAWTVAVAVFSRALPREMLARVLAVLGMVAVAFIAFTALTSNPFERIFPAPTEGTDLNPLLQDPGMIIHPPLLFIGYTGLAVAFAFAVAALIGGRLDAAWARWSRPWTTAAWGFLTLGIGLGSWWAYYELGWGGWWFWDPVENASLLPWLTATALIHSLAVTEKRGGFKVWTVMLAIVSFALTILGGFIVRSGVITSVHAFATDPDRGVFLLAILAVTLLGSLALYAWRAPKVGLGGVFGWYSRESLLLANNVLLVVACAAIAIGTLYPLALDAFDLGKISVGPPYFDAVFMPLMLPLLFLIGIGPVVSWKQSDPMETVRQLRWILLVSALIGGVWPLTMGAWNPLTAFGLGLAAWILLTAGTDLVRRFNRRRQQGVATALQAALRPSFFGMHLAHAGLALVVMAIAMVNTYEVERDVRLEPGDTATAGAYQFRMLDSEVVRGPNFDAQQATVEVLNQDGEVIDVLFPQLRFYDSQPQMPMHQASLNRGMTRDVYVSLGDDLGGGAWTMRLYYKPYMFWLWTGCLLMAFGGFLAAADRRYRMAGDRRTVSEANIDSSDNRVVRPASAEAQS</sequence>
<feature type="transmembrane region" description="Helical" evidence="10">
    <location>
        <begin position="490"/>
        <end position="512"/>
    </location>
</feature>
<feature type="transmembrane region" description="Helical" evidence="10">
    <location>
        <begin position="393"/>
        <end position="413"/>
    </location>
</feature>
<feature type="transmembrane region" description="Helical" evidence="10">
    <location>
        <begin position="352"/>
        <end position="373"/>
    </location>
</feature>
<dbReference type="PANTHER" id="PTHR43653">
    <property type="entry name" value="CYTOCHROME C ASSEMBLY PROTEIN-RELATED"/>
    <property type="match status" value="1"/>
</dbReference>
<comment type="function">
    <text evidence="9">Required for the biogenesis of c-type cytochromes. Possible subunit of a heme lyase.</text>
</comment>
<evidence type="ECO:0000256" key="10">
    <source>
        <dbReference type="SAM" id="Phobius"/>
    </source>
</evidence>
<evidence type="ECO:0000313" key="14">
    <source>
        <dbReference type="Proteomes" id="UP000000647"/>
    </source>
</evidence>
<feature type="transmembrane region" description="Helical" evidence="10">
    <location>
        <begin position="209"/>
        <end position="229"/>
    </location>
</feature>
<evidence type="ECO:0000313" key="13">
    <source>
        <dbReference type="EMBL" id="ABM62136.1"/>
    </source>
</evidence>
<dbReference type="GO" id="GO:0017004">
    <property type="term" value="P:cytochrome complex assembly"/>
    <property type="evidence" value="ECO:0007669"/>
    <property type="project" value="UniProtKB-KW"/>
</dbReference>
<dbReference type="OrthoDB" id="9761451at2"/>
<dbReference type="Pfam" id="PF01578">
    <property type="entry name" value="Cytochrom_C_asm"/>
    <property type="match status" value="1"/>
</dbReference>
<dbReference type="GO" id="GO:0005886">
    <property type="term" value="C:plasma membrane"/>
    <property type="evidence" value="ECO:0007669"/>
    <property type="project" value="UniProtKB-SubCell"/>
</dbReference>
<evidence type="ECO:0000256" key="3">
    <source>
        <dbReference type="ARBA" id="ARBA00022475"/>
    </source>
</evidence>
<dbReference type="Pfam" id="PF16327">
    <property type="entry name" value="CcmF_C"/>
    <property type="match status" value="1"/>
</dbReference>
<evidence type="ECO:0000256" key="9">
    <source>
        <dbReference type="ARBA" id="ARBA00037230"/>
    </source>
</evidence>